<protein>
    <recommendedName>
        <fullName evidence="1">F-box domain-containing protein</fullName>
    </recommendedName>
</protein>
<reference evidence="3" key="1">
    <citation type="submission" date="2024-06" db="EMBL/GenBank/DDBJ databases">
        <authorList>
            <person name="Ryan C."/>
        </authorList>
    </citation>
    <scope>NUCLEOTIDE SEQUENCE [LARGE SCALE GENOMIC DNA]</scope>
</reference>
<dbReference type="AlphaFoldDB" id="A0ABC8Y6B2"/>
<dbReference type="InterPro" id="IPR001810">
    <property type="entry name" value="F-box_dom"/>
</dbReference>
<name>A0ABC8Y6B2_9POAL</name>
<sequence>MEPSYTSNKFGFPHLQPPLMEAVAGKFAEMPQEILMDIFALLDTPDLVRAGSVCCSWNSAYTSIRSFGQYKWPQTPCLIYTSESASDNVAFIYSLEEKRTYKLTLPEPPIHRRYLIGSSNGWLVTADERSEMHLVNPITSEQISLPSVITIEHVSPILDENGAICKYRYSRHTADPVVGPPSTYSLSTLRDSFFHKALLFFTSVGSYIVVLIHNPFGQLSFARSGDEKWTWLPPHSHFEDCIYKDGLLYAVTLLGQIITFDLSGTVVTTKIIMDRKDTYGAERVYIVEDPFGDLLLVRRPEVSIKEAPAEQGHEHNVCASQATYESRSWRIAIYKVCAASGKLVQINDLDDHVLFLGHSQSLCLSAEEYPQVKPNHVYLTDDFKSVSLKCRLRRRLVIGMLNLETKIMDEFVSPRPWSNCMAPLLMILNPRKMDLAFHS</sequence>
<proteinExistence type="predicted"/>
<dbReference type="PANTHER" id="PTHR44586:SF14">
    <property type="entry name" value="F-BOX DOMAIN CONTAINING PROTEIN, EXPRESSED"/>
    <property type="match status" value="1"/>
</dbReference>
<dbReference type="InterPro" id="IPR005174">
    <property type="entry name" value="KIB1-4_b-propeller"/>
</dbReference>
<dbReference type="PROSITE" id="PS50181">
    <property type="entry name" value="FBOX"/>
    <property type="match status" value="1"/>
</dbReference>
<dbReference type="PANTHER" id="PTHR44586">
    <property type="entry name" value="F-BOX DOMAIN CONTAINING PROTEIN, EXPRESSED"/>
    <property type="match status" value="1"/>
</dbReference>
<evidence type="ECO:0000313" key="2">
    <source>
        <dbReference type="EMBL" id="CAL4938330.1"/>
    </source>
</evidence>
<dbReference type="EMBL" id="OZ075126">
    <property type="protein sequence ID" value="CAL4938330.1"/>
    <property type="molecule type" value="Genomic_DNA"/>
</dbReference>
<dbReference type="InterPro" id="IPR036047">
    <property type="entry name" value="F-box-like_dom_sf"/>
</dbReference>
<evidence type="ECO:0000313" key="3">
    <source>
        <dbReference type="Proteomes" id="UP001497457"/>
    </source>
</evidence>
<dbReference type="SUPFAM" id="SSF81383">
    <property type="entry name" value="F-box domain"/>
    <property type="match status" value="1"/>
</dbReference>
<dbReference type="Gene3D" id="1.20.1280.50">
    <property type="match status" value="1"/>
</dbReference>
<dbReference type="Pfam" id="PF03478">
    <property type="entry name" value="Beta-prop_KIB1-4"/>
    <property type="match status" value="1"/>
</dbReference>
<dbReference type="CDD" id="cd09917">
    <property type="entry name" value="F-box_SF"/>
    <property type="match status" value="1"/>
</dbReference>
<accession>A0ABC8Y6B2</accession>
<evidence type="ECO:0000259" key="1">
    <source>
        <dbReference type="PROSITE" id="PS50181"/>
    </source>
</evidence>
<dbReference type="SMART" id="SM00256">
    <property type="entry name" value="FBOX"/>
    <property type="match status" value="1"/>
</dbReference>
<keyword evidence="3" id="KW-1185">Reference proteome</keyword>
<gene>
    <name evidence="2" type="ORF">URODEC1_LOCUS31152</name>
</gene>
<organism evidence="2 3">
    <name type="scientific">Urochloa decumbens</name>
    <dbReference type="NCBI Taxonomy" id="240449"/>
    <lineage>
        <taxon>Eukaryota</taxon>
        <taxon>Viridiplantae</taxon>
        <taxon>Streptophyta</taxon>
        <taxon>Embryophyta</taxon>
        <taxon>Tracheophyta</taxon>
        <taxon>Spermatophyta</taxon>
        <taxon>Magnoliopsida</taxon>
        <taxon>Liliopsida</taxon>
        <taxon>Poales</taxon>
        <taxon>Poaceae</taxon>
        <taxon>PACMAD clade</taxon>
        <taxon>Panicoideae</taxon>
        <taxon>Panicodae</taxon>
        <taxon>Paniceae</taxon>
        <taxon>Melinidinae</taxon>
        <taxon>Urochloa</taxon>
    </lineage>
</organism>
<reference evidence="2 3" key="2">
    <citation type="submission" date="2024-10" db="EMBL/GenBank/DDBJ databases">
        <authorList>
            <person name="Ryan C."/>
        </authorList>
    </citation>
    <scope>NUCLEOTIDE SEQUENCE [LARGE SCALE GENOMIC DNA]</scope>
</reference>
<dbReference type="Pfam" id="PF12937">
    <property type="entry name" value="F-box-like"/>
    <property type="match status" value="1"/>
</dbReference>
<dbReference type="Proteomes" id="UP001497457">
    <property type="component" value="Chromosome 16b"/>
</dbReference>
<feature type="domain" description="F-box" evidence="1">
    <location>
        <begin position="24"/>
        <end position="75"/>
    </location>
</feature>